<gene>
    <name evidence="2" type="ORF">GUJ93_ZPchr0010g11301</name>
</gene>
<dbReference type="Proteomes" id="UP000729402">
    <property type="component" value="Unassembled WGS sequence"/>
</dbReference>
<protein>
    <submittedName>
        <fullName evidence="2">Uncharacterized protein</fullName>
    </submittedName>
</protein>
<dbReference type="AlphaFoldDB" id="A0A8J5WFT6"/>
<accession>A0A8J5WFT6</accession>
<name>A0A8J5WFT6_ZIZPA</name>
<comment type="caution">
    <text evidence="2">The sequence shown here is derived from an EMBL/GenBank/DDBJ whole genome shotgun (WGS) entry which is preliminary data.</text>
</comment>
<feature type="compositionally biased region" description="Polar residues" evidence="1">
    <location>
        <begin position="56"/>
        <end position="69"/>
    </location>
</feature>
<reference evidence="2" key="2">
    <citation type="submission" date="2021-02" db="EMBL/GenBank/DDBJ databases">
        <authorList>
            <person name="Kimball J.A."/>
            <person name="Haas M.W."/>
            <person name="Macchietto M."/>
            <person name="Kono T."/>
            <person name="Duquette J."/>
            <person name="Shao M."/>
        </authorList>
    </citation>
    <scope>NUCLEOTIDE SEQUENCE</scope>
    <source>
        <tissue evidence="2">Fresh leaf tissue</tissue>
    </source>
</reference>
<feature type="region of interest" description="Disordered" evidence="1">
    <location>
        <begin position="27"/>
        <end position="69"/>
    </location>
</feature>
<proteinExistence type="predicted"/>
<dbReference type="EMBL" id="JAAALK010000082">
    <property type="protein sequence ID" value="KAG8088008.1"/>
    <property type="molecule type" value="Genomic_DNA"/>
</dbReference>
<reference evidence="2" key="1">
    <citation type="journal article" date="2021" name="bioRxiv">
        <title>Whole Genome Assembly and Annotation of Northern Wild Rice, Zizania palustris L., Supports a Whole Genome Duplication in the Zizania Genus.</title>
        <authorList>
            <person name="Haas M."/>
            <person name="Kono T."/>
            <person name="Macchietto M."/>
            <person name="Millas R."/>
            <person name="McGilp L."/>
            <person name="Shao M."/>
            <person name="Duquette J."/>
            <person name="Hirsch C.N."/>
            <person name="Kimball J."/>
        </authorList>
    </citation>
    <scope>NUCLEOTIDE SEQUENCE</scope>
    <source>
        <tissue evidence="2">Fresh leaf tissue</tissue>
    </source>
</reference>
<keyword evidence="3" id="KW-1185">Reference proteome</keyword>
<sequence length="103" mass="10854">MVSDSAAQSSPAPASLPLLSMDDIDPLFPFARPSHDASSSSPSLIGALDGDGGTPRSISQPQTPPATSLQTVNIRSHIPITLEIVSPNYPDRRPMCRPRVVHG</sequence>
<evidence type="ECO:0000256" key="1">
    <source>
        <dbReference type="SAM" id="MobiDB-lite"/>
    </source>
</evidence>
<evidence type="ECO:0000313" key="2">
    <source>
        <dbReference type="EMBL" id="KAG8088008.1"/>
    </source>
</evidence>
<evidence type="ECO:0000313" key="3">
    <source>
        <dbReference type="Proteomes" id="UP000729402"/>
    </source>
</evidence>
<organism evidence="2 3">
    <name type="scientific">Zizania palustris</name>
    <name type="common">Northern wild rice</name>
    <dbReference type="NCBI Taxonomy" id="103762"/>
    <lineage>
        <taxon>Eukaryota</taxon>
        <taxon>Viridiplantae</taxon>
        <taxon>Streptophyta</taxon>
        <taxon>Embryophyta</taxon>
        <taxon>Tracheophyta</taxon>
        <taxon>Spermatophyta</taxon>
        <taxon>Magnoliopsida</taxon>
        <taxon>Liliopsida</taxon>
        <taxon>Poales</taxon>
        <taxon>Poaceae</taxon>
        <taxon>BOP clade</taxon>
        <taxon>Oryzoideae</taxon>
        <taxon>Oryzeae</taxon>
        <taxon>Zizaniinae</taxon>
        <taxon>Zizania</taxon>
    </lineage>
</organism>